<feature type="compositionally biased region" description="Basic residues" evidence="4">
    <location>
        <begin position="211"/>
        <end position="228"/>
    </location>
</feature>
<feature type="compositionally biased region" description="Basic residues" evidence="4">
    <location>
        <begin position="142"/>
        <end position="154"/>
    </location>
</feature>
<dbReference type="GO" id="GO:0003677">
    <property type="term" value="F:DNA binding"/>
    <property type="evidence" value="ECO:0007669"/>
    <property type="project" value="InterPro"/>
</dbReference>
<gene>
    <name evidence="5" type="ORF">H4R20_000547</name>
</gene>
<feature type="region of interest" description="Disordered" evidence="4">
    <location>
        <begin position="1"/>
        <end position="250"/>
    </location>
</feature>
<feature type="compositionally biased region" description="Low complexity" evidence="4">
    <location>
        <begin position="123"/>
        <end position="134"/>
    </location>
</feature>
<dbReference type="PANTHER" id="PTHR15052">
    <property type="entry name" value="RNA POLYMERASE III TRANSCRIPTION INITIATION FACTOR COMPLEX SUBUNIT"/>
    <property type="match status" value="1"/>
</dbReference>
<evidence type="ECO:0000256" key="3">
    <source>
        <dbReference type="ARBA" id="ARBA00023242"/>
    </source>
</evidence>
<keyword evidence="2" id="KW-0804">Transcription</keyword>
<dbReference type="GO" id="GO:0006383">
    <property type="term" value="P:transcription by RNA polymerase III"/>
    <property type="evidence" value="ECO:0007669"/>
    <property type="project" value="TreeGrafter"/>
</dbReference>
<comment type="subcellular location">
    <subcellularLocation>
        <location evidence="1">Nucleus</location>
    </subcellularLocation>
</comment>
<keyword evidence="3" id="KW-0539">Nucleus</keyword>
<dbReference type="InterPro" id="IPR015943">
    <property type="entry name" value="WD40/YVTN_repeat-like_dom_sf"/>
</dbReference>
<feature type="compositionally biased region" description="Polar residues" evidence="4">
    <location>
        <begin position="171"/>
        <end position="180"/>
    </location>
</feature>
<dbReference type="SUPFAM" id="SSF50978">
    <property type="entry name" value="WD40 repeat-like"/>
    <property type="match status" value="1"/>
</dbReference>
<evidence type="ECO:0008006" key="7">
    <source>
        <dbReference type="Google" id="ProtNLM"/>
    </source>
</evidence>
<dbReference type="AlphaFoldDB" id="A0A9W8HYY8"/>
<evidence type="ECO:0000256" key="1">
    <source>
        <dbReference type="ARBA" id="ARBA00004123"/>
    </source>
</evidence>
<dbReference type="GO" id="GO:0000127">
    <property type="term" value="C:transcription factor TFIIIC complex"/>
    <property type="evidence" value="ECO:0007669"/>
    <property type="project" value="TreeGrafter"/>
</dbReference>
<dbReference type="SMART" id="SM00384">
    <property type="entry name" value="AT_hook"/>
    <property type="match status" value="3"/>
</dbReference>
<evidence type="ECO:0000256" key="4">
    <source>
        <dbReference type="SAM" id="MobiDB-lite"/>
    </source>
</evidence>
<organism evidence="5 6">
    <name type="scientific">Coemansia guatemalensis</name>
    <dbReference type="NCBI Taxonomy" id="2761395"/>
    <lineage>
        <taxon>Eukaryota</taxon>
        <taxon>Fungi</taxon>
        <taxon>Fungi incertae sedis</taxon>
        <taxon>Zoopagomycota</taxon>
        <taxon>Kickxellomycotina</taxon>
        <taxon>Kickxellomycetes</taxon>
        <taxon>Kickxellales</taxon>
        <taxon>Kickxellaceae</taxon>
        <taxon>Coemansia</taxon>
    </lineage>
</organism>
<sequence length="897" mass="96056">MPTTRSRRTREKASNQQPTEDDGERNTTTEQPTGSVRRRGRPPGTKHKTLKTYFGSAPVETDNADTGKPKGGSVRSTTAKSKKAKPAAPEAVAGKAPKTSAPRMPTGTSPRRSKTVALRGSKAATAPANEPATTGDAEPAAPRKRGRPLGRKNTPKPESSSASKPAPPRISKTTAQQHTPKSVDPPIPDPETPHKRGRPRKDAAKQQAATPRKRGYQKKTRTKAAAKRRAAETNDSASDYENELSTHESDMQLEADDYVLLSELPPRKKERKTANALKVRPAEMGADDYTLLAASPPGKKGRPSASAFKRQRAQMEVLWMGPSASGSAEHVNPNYIDAGLELHTWSWLRSVRVDPDAVTIEPCSSAIGRSQGGAEPENLSVSATMAGADHPQNMRPLDVHRLAGPTPGWAVNTGEHVAALDWAPVAPPGNATDYLASAGMGPTPAGGLGTLLARRERTPAQPGSVCLWRIATAASSPTCQLDMQLSHTFGHCLALQWCPVGIKPDSATPGAAVVGVLAAAFGDGVLRVLPVPEPDSLRQHQATSSLPANEGGGLSTQPVRMRWPEVSLAELRPLKGVVTALAWAASDILVAGTSRGALMVWELSGVVRAQQHKHYGHPWPYTQLSDSCATPQKPNPAPIICQQLHNGPIFTVSTYIGGSSAAIPFAHGRDEQGFRRVSPTDVQIITLGADGRLRQTLLALPTRHCVPLANIVRSTTIGCAYWPLGTCLFVEKNLRMLNNMLESSDDPWLSRDSSSASATGARGWNQLSDRNSHHLLQMECPLINIGVSDMHAYLALARSDGTLVLTNLLPAGLRGTILNSRVIYRVLSKDSGELVWLPREPAQPRPLGVIKTATTLYNLFPPEIAVITAVWSRNPISAHWIASTSASGILRIEDVSR</sequence>
<evidence type="ECO:0000313" key="6">
    <source>
        <dbReference type="Proteomes" id="UP001140094"/>
    </source>
</evidence>
<comment type="caution">
    <text evidence="5">The sequence shown here is derived from an EMBL/GenBank/DDBJ whole genome shotgun (WGS) entry which is preliminary data.</text>
</comment>
<dbReference type="Proteomes" id="UP001140094">
    <property type="component" value="Unassembled WGS sequence"/>
</dbReference>
<dbReference type="Gene3D" id="2.130.10.10">
    <property type="entry name" value="YVTN repeat-like/Quinoprotein amine dehydrogenase"/>
    <property type="match status" value="1"/>
</dbReference>
<feature type="compositionally biased region" description="Basic residues" evidence="4">
    <location>
        <begin position="1"/>
        <end position="10"/>
    </location>
</feature>
<dbReference type="PANTHER" id="PTHR15052:SF2">
    <property type="entry name" value="GENERAL TRANSCRIPTION FACTOR 3C POLYPEPTIDE 2"/>
    <property type="match status" value="1"/>
</dbReference>
<feature type="compositionally biased region" description="Basic residues" evidence="4">
    <location>
        <begin position="36"/>
        <end position="50"/>
    </location>
</feature>
<feature type="region of interest" description="Disordered" evidence="4">
    <location>
        <begin position="536"/>
        <end position="557"/>
    </location>
</feature>
<dbReference type="InterPro" id="IPR036322">
    <property type="entry name" value="WD40_repeat_dom_sf"/>
</dbReference>
<reference evidence="5" key="1">
    <citation type="submission" date="2022-07" db="EMBL/GenBank/DDBJ databases">
        <title>Phylogenomic reconstructions and comparative analyses of Kickxellomycotina fungi.</title>
        <authorList>
            <person name="Reynolds N.K."/>
            <person name="Stajich J.E."/>
            <person name="Barry K."/>
            <person name="Grigoriev I.V."/>
            <person name="Crous P."/>
            <person name="Smith M.E."/>
        </authorList>
    </citation>
    <scope>NUCLEOTIDE SEQUENCE</scope>
    <source>
        <strain evidence="5">NRRL 1565</strain>
    </source>
</reference>
<evidence type="ECO:0000313" key="5">
    <source>
        <dbReference type="EMBL" id="KAJ2808902.1"/>
    </source>
</evidence>
<dbReference type="OrthoDB" id="4703at2759"/>
<keyword evidence="6" id="KW-1185">Reference proteome</keyword>
<feature type="compositionally biased region" description="Low complexity" evidence="4">
    <location>
        <begin position="86"/>
        <end position="98"/>
    </location>
</feature>
<dbReference type="InterPro" id="IPR017956">
    <property type="entry name" value="AT_hook_DNA-bd_motif"/>
</dbReference>
<proteinExistence type="predicted"/>
<accession>A0A9W8HYY8</accession>
<dbReference type="EMBL" id="JANBUO010000018">
    <property type="protein sequence ID" value="KAJ2808902.1"/>
    <property type="molecule type" value="Genomic_DNA"/>
</dbReference>
<protein>
    <recommendedName>
        <fullName evidence="7">WD40 repeat-like protein</fullName>
    </recommendedName>
</protein>
<evidence type="ECO:0000256" key="2">
    <source>
        <dbReference type="ARBA" id="ARBA00023163"/>
    </source>
</evidence>
<dbReference type="GO" id="GO:0005634">
    <property type="term" value="C:nucleus"/>
    <property type="evidence" value="ECO:0007669"/>
    <property type="project" value="UniProtKB-SubCell"/>
</dbReference>
<name>A0A9W8HYY8_9FUNG</name>
<dbReference type="InterPro" id="IPR052416">
    <property type="entry name" value="GTF3C_component"/>
</dbReference>